<protein>
    <submittedName>
        <fullName evidence="8">Late embryogenesis abundant protein LEA_2 subgroup</fullName>
    </submittedName>
</protein>
<dbReference type="Proteomes" id="UP000694251">
    <property type="component" value="Chromosome 13"/>
</dbReference>
<evidence type="ECO:0000256" key="1">
    <source>
        <dbReference type="ARBA" id="ARBA00004167"/>
    </source>
</evidence>
<accession>A0A8T1XU06</accession>
<dbReference type="PANTHER" id="PTHR31234:SF42">
    <property type="entry name" value="LATE EMBRYOGENESIS ABUNDANT (LEA) HYDROXYPROLINE-RICH GLYCOPROTEIN FAMILY"/>
    <property type="match status" value="1"/>
</dbReference>
<dbReference type="GO" id="GO:0005886">
    <property type="term" value="C:plasma membrane"/>
    <property type="evidence" value="ECO:0007669"/>
    <property type="project" value="TreeGrafter"/>
</dbReference>
<evidence type="ECO:0000313" key="8">
    <source>
        <dbReference type="EMBL" id="KAG7538110.1"/>
    </source>
</evidence>
<comment type="subcellular location">
    <subcellularLocation>
        <location evidence="1">Membrane</location>
        <topology evidence="1">Single-pass membrane protein</topology>
    </subcellularLocation>
</comment>
<keyword evidence="9" id="KW-1185">Reference proteome</keyword>
<evidence type="ECO:0000259" key="7">
    <source>
        <dbReference type="Pfam" id="PF03168"/>
    </source>
</evidence>
<dbReference type="GO" id="GO:0098542">
    <property type="term" value="P:defense response to other organism"/>
    <property type="evidence" value="ECO:0007669"/>
    <property type="project" value="InterPro"/>
</dbReference>
<dbReference type="PANTHER" id="PTHR31234">
    <property type="entry name" value="LATE EMBRYOGENESIS ABUNDANT (LEA) HYDROXYPROLINE-RICH GLYCOPROTEIN FAMILY"/>
    <property type="match status" value="1"/>
</dbReference>
<dbReference type="InterPro" id="IPR004864">
    <property type="entry name" value="LEA_2"/>
</dbReference>
<dbReference type="AlphaFoldDB" id="A0A8T1XU06"/>
<keyword evidence="3 6" id="KW-1133">Transmembrane helix</keyword>
<feature type="transmembrane region" description="Helical" evidence="6">
    <location>
        <begin position="75"/>
        <end position="101"/>
    </location>
</feature>
<evidence type="ECO:0000256" key="5">
    <source>
        <dbReference type="SAM" id="MobiDB-lite"/>
    </source>
</evidence>
<evidence type="ECO:0000256" key="6">
    <source>
        <dbReference type="SAM" id="Phobius"/>
    </source>
</evidence>
<dbReference type="OrthoDB" id="630676at2759"/>
<evidence type="ECO:0000256" key="3">
    <source>
        <dbReference type="ARBA" id="ARBA00022989"/>
    </source>
</evidence>
<feature type="region of interest" description="Disordered" evidence="5">
    <location>
        <begin position="1"/>
        <end position="24"/>
    </location>
</feature>
<reference evidence="8 9" key="1">
    <citation type="submission" date="2020-12" db="EMBL/GenBank/DDBJ databases">
        <title>Concerted genomic and epigenomic changes stabilize Arabidopsis allopolyploids.</title>
        <authorList>
            <person name="Chen Z."/>
        </authorList>
    </citation>
    <scope>NUCLEOTIDE SEQUENCE [LARGE SCALE GENOMIC DNA]</scope>
    <source>
        <strain evidence="8">As9502</strain>
        <tissue evidence="8">Leaf</tissue>
    </source>
</reference>
<organism evidence="8 9">
    <name type="scientific">Arabidopsis suecica</name>
    <name type="common">Swedish thale-cress</name>
    <name type="synonym">Cardaminopsis suecica</name>
    <dbReference type="NCBI Taxonomy" id="45249"/>
    <lineage>
        <taxon>Eukaryota</taxon>
        <taxon>Viridiplantae</taxon>
        <taxon>Streptophyta</taxon>
        <taxon>Embryophyta</taxon>
        <taxon>Tracheophyta</taxon>
        <taxon>Spermatophyta</taxon>
        <taxon>Magnoliopsida</taxon>
        <taxon>eudicotyledons</taxon>
        <taxon>Gunneridae</taxon>
        <taxon>Pentapetalae</taxon>
        <taxon>rosids</taxon>
        <taxon>malvids</taxon>
        <taxon>Brassicales</taxon>
        <taxon>Brassicaceae</taxon>
        <taxon>Camelineae</taxon>
        <taxon>Arabidopsis</taxon>
    </lineage>
</organism>
<evidence type="ECO:0000256" key="4">
    <source>
        <dbReference type="ARBA" id="ARBA00023136"/>
    </source>
</evidence>
<evidence type="ECO:0000256" key="2">
    <source>
        <dbReference type="ARBA" id="ARBA00022692"/>
    </source>
</evidence>
<dbReference type="InterPro" id="IPR044839">
    <property type="entry name" value="NDR1-like"/>
</dbReference>
<sequence>MSDLHQPPQSLVPETPPWETPSLVPETAPWETPSLVPETPPWETPSLVLETPQLAQPLPGRMVLVRLRTSRTGPLTWCGAAFCCLFSILLIVFGVATLIIFHSVRPKIPIVEVSDATLNTILFGSQVHFDGDMLLQLNVTNPNKKQGVRLENLSVELWFADTKIATQGILPFSLRNGKTRLELIRLVSDSIVLPVNRMVELRRQVASNEIDYEVRSTSKVKAALGIIHYSYWLKGSCRLQLTSPPAGSLLSRNCTTKRW</sequence>
<feature type="domain" description="Late embryogenesis abundant protein LEA-2 subgroup" evidence="7">
    <location>
        <begin position="137"/>
        <end position="220"/>
    </location>
</feature>
<gene>
    <name evidence="8" type="ORF">ISN44_As13g019280</name>
</gene>
<dbReference type="Pfam" id="PF03168">
    <property type="entry name" value="LEA_2"/>
    <property type="match status" value="1"/>
</dbReference>
<proteinExistence type="predicted"/>
<keyword evidence="4 6" id="KW-0472">Membrane</keyword>
<keyword evidence="2 6" id="KW-0812">Transmembrane</keyword>
<name>A0A8T1XU06_ARASU</name>
<comment type="caution">
    <text evidence="8">The sequence shown here is derived from an EMBL/GenBank/DDBJ whole genome shotgun (WGS) entry which is preliminary data.</text>
</comment>
<evidence type="ECO:0000313" key="9">
    <source>
        <dbReference type="Proteomes" id="UP000694251"/>
    </source>
</evidence>
<dbReference type="EMBL" id="JAEFBJ010000013">
    <property type="protein sequence ID" value="KAG7538110.1"/>
    <property type="molecule type" value="Genomic_DNA"/>
</dbReference>